<feature type="domain" description="Fibronectin type-III" evidence="5">
    <location>
        <begin position="688"/>
        <end position="785"/>
    </location>
</feature>
<dbReference type="PROSITE" id="PS50060">
    <property type="entry name" value="MAM_2"/>
    <property type="match status" value="1"/>
</dbReference>
<dbReference type="InterPro" id="IPR050991">
    <property type="entry name" value="ECM_Regulatory_Proteins"/>
</dbReference>
<feature type="domain" description="Fibronectin type-III" evidence="5">
    <location>
        <begin position="897"/>
        <end position="992"/>
    </location>
</feature>
<dbReference type="InterPro" id="IPR013783">
    <property type="entry name" value="Ig-like_fold"/>
</dbReference>
<dbReference type="GO" id="GO:0004553">
    <property type="term" value="F:hydrolase activity, hydrolyzing O-glycosyl compounds"/>
    <property type="evidence" value="ECO:0007669"/>
    <property type="project" value="UniProtKB-ARBA"/>
</dbReference>
<dbReference type="SUPFAM" id="SSF49899">
    <property type="entry name" value="Concanavalin A-like lectins/glucanases"/>
    <property type="match status" value="1"/>
</dbReference>
<feature type="domain" description="Fibronectin type-III" evidence="5">
    <location>
        <begin position="481"/>
        <end position="573"/>
    </location>
</feature>
<gene>
    <name evidence="6" type="ORF">SAMN05444278_101167</name>
</gene>
<dbReference type="CDD" id="cd00063">
    <property type="entry name" value="FN3"/>
    <property type="match status" value="2"/>
</dbReference>
<reference evidence="6 7" key="1">
    <citation type="submission" date="2016-11" db="EMBL/GenBank/DDBJ databases">
        <authorList>
            <person name="Jaros S."/>
            <person name="Januszkiewicz K."/>
            <person name="Wedrychowicz H."/>
        </authorList>
    </citation>
    <scope>NUCLEOTIDE SEQUENCE [LARGE SCALE GENOMIC DNA]</scope>
    <source>
        <strain evidence="6 7">DSM 25661</strain>
    </source>
</reference>
<dbReference type="Pfam" id="PF18962">
    <property type="entry name" value="Por_Secre_tail"/>
    <property type="match status" value="1"/>
</dbReference>
<dbReference type="PROSITE" id="PS50853">
    <property type="entry name" value="FN3"/>
    <property type="match status" value="3"/>
</dbReference>
<dbReference type="OrthoDB" id="951108at2"/>
<dbReference type="Gene3D" id="2.60.40.740">
    <property type="match status" value="1"/>
</dbReference>
<feature type="domain" description="HYR" evidence="4">
    <location>
        <begin position="1235"/>
        <end position="1320"/>
    </location>
</feature>
<evidence type="ECO:0000313" key="7">
    <source>
        <dbReference type="Proteomes" id="UP000184462"/>
    </source>
</evidence>
<dbReference type="InterPro" id="IPR025667">
    <property type="entry name" value="SprB_repeat"/>
</dbReference>
<evidence type="ECO:0000256" key="1">
    <source>
        <dbReference type="ARBA" id="ARBA00022729"/>
    </source>
</evidence>
<sequence length="1408" mass="151740">MHKNYQPQFFISLFFFLFLLTSHSIGAKPFYDTETSSYSLLSEKERTIPYLPFFVNETTDVQFIHNAPDPNLATVDIYVNGTIFLNDVEFRTASAFTSVPANEDLDIAIAPSTSQDASEAFFNTTVNLLDTEKYIIVANGVQNTSNFDASVNTDIQFSLDVFEGARETAIAVAGNTDILVHHGATDLANVDVDETTIPISNFISNLAYSTYNNYIQIATNNYTIQPKLTSTQEEFEAYDLPLLDLGLQNKAVTLLASGFVDRANNQNGPEFGLWLALPEGGELIELPFEGECITSQTPFLEDFSGENWEPGSQFQNIDDSIDECWTRIPQNIQNVYAWGTGDSSTQNFLTGPDDAFQGDNFIYTKASGNPGDDAQFISPIISTDNLNAPAVSFYYFMFGEDIASLEVEVREFGTQSWESIFSVVGEQQDSAADNWLEQEIELANYTNTKIQIRFTATRGSGFSSVIALDLIEVREATVCLEPSNLSVSQIGETSAQLNWNQQSNPVDWLIYPAGANPETATPVLQSSTSISGNNTQVSNLTSNTSYDAYIRSNCAQDGLSDLEGPVEFTTAACPVSEQCEFTFNLIDDFGDDWNGAIIELRQDGQLVANLGESFVNGGDNFTETHLLCTGSFIELIWIDGGSFPQEVGLNVVNSFDEQIFELGFDSQNLVGSTIFSFTSTCTPPTCPEVTNVQVSNIEQDSANLSWNAEPEASSGYTWFIFDAGVNPLTSTPVLTESVDQNATNVTVSGLSPSQAYDVYVVSNCTDNDASDFSELVSFSTLTCEATDTCAYTFELLDSFGDGWNGNTMTVFQNGVEVAVLGESFTSGNNFTETVNLCNNVNVELFWNTGGNFASEVGVTVFNPFDEEVYQNNPGEGSQGNTLSTFTSDCDAPDGCFPPLNFEVVEVTSGTVELSWDNIGSAISGYNWFVFNEDDDPQNTPPVVSGSINFEVNSVLISGLSENTNYKAFIRSDCGFTGVSSASDPLFFKTLCNQPEVPTLSVSPATVCNGDIATLNITGTFTDVVTWRIYTDSCDGTEIGTTTTGTFAFPNPITEETTFYVSGEGGCVNPDVCESITIIPTELDDPSFSYSASTYLSTDADPTPTVTGTAGGSFSSTAGLSIDPSTGAIDVSASTPGTYTVTYTTAGTCPNSTEVIVTIVDCDLQASIETFNETCPGQNDGALDLSITGGTSPYTFLWSNGAITEDIDNLASGTYSVTITDDNGCETTASATITAEDAEDPVLNCLSNQTITLSSDQSDYTLPDYVVNADVTATDNCNVSSITQTPAAGTALASGVYTISFTATDDSGNTSNCSLTLTVDETLGTSSVDLGDISLYPNPADQLVVINNSQQHELKEIMLYDVRGRQVMQVNLNSNASSIRLNVSPLASATYIVVLKSETSQVIRRLIKK</sequence>
<protein>
    <submittedName>
        <fullName evidence="6">Por secretion system C-terminal sorting domain-containing protein</fullName>
    </submittedName>
</protein>
<dbReference type="InterPro" id="IPR026444">
    <property type="entry name" value="Secre_tail"/>
</dbReference>
<dbReference type="Pfam" id="PF00041">
    <property type="entry name" value="fn3"/>
    <property type="match status" value="1"/>
</dbReference>
<dbReference type="InterPro" id="IPR036116">
    <property type="entry name" value="FN3_sf"/>
</dbReference>
<dbReference type="GO" id="GO:0005975">
    <property type="term" value="P:carbohydrate metabolic process"/>
    <property type="evidence" value="ECO:0007669"/>
    <property type="project" value="UniProtKB-ARBA"/>
</dbReference>
<dbReference type="SMART" id="SM00060">
    <property type="entry name" value="FN3"/>
    <property type="match status" value="3"/>
</dbReference>
<keyword evidence="7" id="KW-1185">Reference proteome</keyword>
<dbReference type="PROSITE" id="PS50825">
    <property type="entry name" value="HYR"/>
    <property type="match status" value="1"/>
</dbReference>
<dbReference type="InterPro" id="IPR013320">
    <property type="entry name" value="ConA-like_dom_sf"/>
</dbReference>
<evidence type="ECO:0000259" key="5">
    <source>
        <dbReference type="PROSITE" id="PS50853"/>
    </source>
</evidence>
<dbReference type="RefSeq" id="WP_073190683.1">
    <property type="nucleotide sequence ID" value="NZ_FQTW01000001.1"/>
</dbReference>
<dbReference type="Pfam" id="PF13573">
    <property type="entry name" value="SprB"/>
    <property type="match status" value="1"/>
</dbReference>
<accession>A0A1M4SIE4</accession>
<dbReference type="Pfam" id="PF00629">
    <property type="entry name" value="MAM"/>
    <property type="match status" value="1"/>
</dbReference>
<organism evidence="6 7">
    <name type="scientific">Psychroflexus salarius</name>
    <dbReference type="NCBI Taxonomy" id="1155689"/>
    <lineage>
        <taxon>Bacteria</taxon>
        <taxon>Pseudomonadati</taxon>
        <taxon>Bacteroidota</taxon>
        <taxon>Flavobacteriia</taxon>
        <taxon>Flavobacteriales</taxon>
        <taxon>Flavobacteriaceae</taxon>
        <taxon>Psychroflexus</taxon>
    </lineage>
</organism>
<evidence type="ECO:0000313" key="6">
    <source>
        <dbReference type="EMBL" id="SHE31757.1"/>
    </source>
</evidence>
<dbReference type="CDD" id="cd06263">
    <property type="entry name" value="MAM"/>
    <property type="match status" value="1"/>
</dbReference>
<dbReference type="SMART" id="SM00137">
    <property type="entry name" value="MAM"/>
    <property type="match status" value="1"/>
</dbReference>
<dbReference type="Proteomes" id="UP000184462">
    <property type="component" value="Unassembled WGS sequence"/>
</dbReference>
<dbReference type="InterPro" id="IPR003961">
    <property type="entry name" value="FN3_dom"/>
</dbReference>
<dbReference type="NCBIfam" id="TIGR04183">
    <property type="entry name" value="Por_Secre_tail"/>
    <property type="match status" value="1"/>
</dbReference>
<dbReference type="SUPFAM" id="SSF49265">
    <property type="entry name" value="Fibronectin type III"/>
    <property type="match status" value="2"/>
</dbReference>
<dbReference type="PANTHER" id="PTHR46708">
    <property type="entry name" value="TENASCIN"/>
    <property type="match status" value="1"/>
</dbReference>
<dbReference type="PANTHER" id="PTHR46708:SF2">
    <property type="entry name" value="FIBRONECTIN TYPE-III DOMAIN-CONTAINING PROTEIN"/>
    <property type="match status" value="1"/>
</dbReference>
<dbReference type="GO" id="GO:0016020">
    <property type="term" value="C:membrane"/>
    <property type="evidence" value="ECO:0007669"/>
    <property type="project" value="InterPro"/>
</dbReference>
<dbReference type="STRING" id="1155689.SAMN05444278_101167"/>
<dbReference type="Gene3D" id="2.60.40.10">
    <property type="entry name" value="Immunoglobulins"/>
    <property type="match status" value="3"/>
</dbReference>
<evidence type="ECO:0000256" key="2">
    <source>
        <dbReference type="ARBA" id="ARBA00022737"/>
    </source>
</evidence>
<dbReference type="InterPro" id="IPR003410">
    <property type="entry name" value="HYR_dom"/>
</dbReference>
<keyword evidence="2" id="KW-0677">Repeat</keyword>
<dbReference type="InterPro" id="IPR000998">
    <property type="entry name" value="MAM_dom"/>
</dbReference>
<evidence type="ECO:0000259" key="4">
    <source>
        <dbReference type="PROSITE" id="PS50825"/>
    </source>
</evidence>
<keyword evidence="1" id="KW-0732">Signal</keyword>
<dbReference type="EMBL" id="FQTW01000001">
    <property type="protein sequence ID" value="SHE31757.1"/>
    <property type="molecule type" value="Genomic_DNA"/>
</dbReference>
<dbReference type="Pfam" id="PF02494">
    <property type="entry name" value="HYR"/>
    <property type="match status" value="1"/>
</dbReference>
<dbReference type="Gene3D" id="2.60.120.200">
    <property type="match status" value="1"/>
</dbReference>
<evidence type="ECO:0000259" key="3">
    <source>
        <dbReference type="PROSITE" id="PS50060"/>
    </source>
</evidence>
<name>A0A1M4SIE4_9FLAO</name>
<feature type="domain" description="MAM" evidence="3">
    <location>
        <begin position="290"/>
        <end position="481"/>
    </location>
</feature>
<proteinExistence type="predicted"/>